<dbReference type="Gene3D" id="1.10.10.10">
    <property type="entry name" value="Winged helix-like DNA-binding domain superfamily/Winged helix DNA-binding domain"/>
    <property type="match status" value="1"/>
</dbReference>
<evidence type="ECO:0000256" key="3">
    <source>
        <dbReference type="ARBA" id="ARBA00023163"/>
    </source>
</evidence>
<dbReference type="CDD" id="cd06170">
    <property type="entry name" value="LuxR_C_like"/>
    <property type="match status" value="1"/>
</dbReference>
<dbReference type="AlphaFoldDB" id="A0A178MV58"/>
<comment type="caution">
    <text evidence="5">The sequence shown here is derived from an EMBL/GenBank/DDBJ whole genome shotgun (WGS) entry which is preliminary data.</text>
</comment>
<dbReference type="EMBL" id="LWQT01000038">
    <property type="protein sequence ID" value="OAN53957.1"/>
    <property type="molecule type" value="Genomic_DNA"/>
</dbReference>
<dbReference type="Pfam" id="PF00196">
    <property type="entry name" value="GerE"/>
    <property type="match status" value="1"/>
</dbReference>
<dbReference type="STRING" id="1285242.A6A04_13795"/>
<protein>
    <recommendedName>
        <fullName evidence="4">HTH luxR-type domain-containing protein</fullName>
    </recommendedName>
</protein>
<dbReference type="GO" id="GO:0003677">
    <property type="term" value="F:DNA binding"/>
    <property type="evidence" value="ECO:0007669"/>
    <property type="project" value="UniProtKB-KW"/>
</dbReference>
<gene>
    <name evidence="5" type="ORF">A6A04_13795</name>
</gene>
<evidence type="ECO:0000256" key="1">
    <source>
        <dbReference type="ARBA" id="ARBA00023015"/>
    </source>
</evidence>
<dbReference type="InterPro" id="IPR005143">
    <property type="entry name" value="TF_LuxR_autoind-bd_dom"/>
</dbReference>
<dbReference type="PANTHER" id="PTHR44688">
    <property type="entry name" value="DNA-BINDING TRANSCRIPTIONAL ACTIVATOR DEVR_DOSR"/>
    <property type="match status" value="1"/>
</dbReference>
<evidence type="ECO:0000313" key="6">
    <source>
        <dbReference type="Proteomes" id="UP000078428"/>
    </source>
</evidence>
<dbReference type="Pfam" id="PF03472">
    <property type="entry name" value="Autoind_bind"/>
    <property type="match status" value="1"/>
</dbReference>
<sequence length="234" mass="26312">MSVIQSLEVVSTLFDVDGGREAGFKRMNSVAADMGFPYCICAPVRNHPQADRQWAFTSYPAKWQEIYVEKQYLPRNPIRRHALTSARAFVWSELERDLPEAERDLFRDCRACGMEDGVVVPVHGPWGQVITIGFATDRVAAITPAAIQKLQVLANCFTSVFNDESYASAIHLTEREQEILLRVAQGYGGFQVAKLLELSPNSIEWHMKNIFNKLCVRNRTAAVVKAVQLGLIQI</sequence>
<feature type="domain" description="HTH luxR-type" evidence="4">
    <location>
        <begin position="165"/>
        <end position="230"/>
    </location>
</feature>
<dbReference type="SUPFAM" id="SSF75516">
    <property type="entry name" value="Pheromone-binding domain of LuxR-like quorum-sensing transcription factors"/>
    <property type="match status" value="1"/>
</dbReference>
<keyword evidence="2" id="KW-0238">DNA-binding</keyword>
<dbReference type="PROSITE" id="PS50043">
    <property type="entry name" value="HTH_LUXR_2"/>
    <property type="match status" value="1"/>
</dbReference>
<keyword evidence="6" id="KW-1185">Reference proteome</keyword>
<dbReference type="Gene3D" id="3.30.450.80">
    <property type="entry name" value="Transcription factor LuxR-like, autoinducer-binding domain"/>
    <property type="match status" value="1"/>
</dbReference>
<organism evidence="5 6">
    <name type="scientific">Paramagnetospirillum marisnigri</name>
    <dbReference type="NCBI Taxonomy" id="1285242"/>
    <lineage>
        <taxon>Bacteria</taxon>
        <taxon>Pseudomonadati</taxon>
        <taxon>Pseudomonadota</taxon>
        <taxon>Alphaproteobacteria</taxon>
        <taxon>Rhodospirillales</taxon>
        <taxon>Magnetospirillaceae</taxon>
        <taxon>Paramagnetospirillum</taxon>
    </lineage>
</organism>
<dbReference type="RefSeq" id="WP_068490064.1">
    <property type="nucleotide sequence ID" value="NZ_LWQT01000038.1"/>
</dbReference>
<dbReference type="SMART" id="SM00421">
    <property type="entry name" value="HTH_LUXR"/>
    <property type="match status" value="1"/>
</dbReference>
<evidence type="ECO:0000259" key="4">
    <source>
        <dbReference type="PROSITE" id="PS50043"/>
    </source>
</evidence>
<dbReference type="Proteomes" id="UP000078428">
    <property type="component" value="Unassembled WGS sequence"/>
</dbReference>
<keyword evidence="3" id="KW-0804">Transcription</keyword>
<proteinExistence type="predicted"/>
<dbReference type="GO" id="GO:0006355">
    <property type="term" value="P:regulation of DNA-templated transcription"/>
    <property type="evidence" value="ECO:0007669"/>
    <property type="project" value="InterPro"/>
</dbReference>
<accession>A0A178MV58</accession>
<dbReference type="InterPro" id="IPR000792">
    <property type="entry name" value="Tscrpt_reg_LuxR_C"/>
</dbReference>
<dbReference type="PRINTS" id="PR00038">
    <property type="entry name" value="HTHLUXR"/>
</dbReference>
<dbReference type="InterPro" id="IPR036693">
    <property type="entry name" value="TF_LuxR_autoind-bd_dom_sf"/>
</dbReference>
<dbReference type="InterPro" id="IPR036388">
    <property type="entry name" value="WH-like_DNA-bd_sf"/>
</dbReference>
<evidence type="ECO:0000313" key="5">
    <source>
        <dbReference type="EMBL" id="OAN53957.1"/>
    </source>
</evidence>
<reference evidence="5 6" key="1">
    <citation type="submission" date="2016-04" db="EMBL/GenBank/DDBJ databases">
        <title>Draft genome sequence of freshwater magnetotactic bacteria Magnetospirillum marisnigri SP-1 and Magnetospirillum moscoviense BB-1.</title>
        <authorList>
            <person name="Koziaeva V."/>
            <person name="Dziuba M.V."/>
            <person name="Ivanov T.M."/>
            <person name="Kuznetsov B."/>
            <person name="Grouzdev D.S."/>
        </authorList>
    </citation>
    <scope>NUCLEOTIDE SEQUENCE [LARGE SCALE GENOMIC DNA]</scope>
    <source>
        <strain evidence="5 6">SP-1</strain>
    </source>
</reference>
<keyword evidence="1" id="KW-0805">Transcription regulation</keyword>
<dbReference type="SUPFAM" id="SSF46894">
    <property type="entry name" value="C-terminal effector domain of the bipartite response regulators"/>
    <property type="match status" value="1"/>
</dbReference>
<name>A0A178MV58_9PROT</name>
<dbReference type="InterPro" id="IPR016032">
    <property type="entry name" value="Sig_transdc_resp-reg_C-effctor"/>
</dbReference>
<evidence type="ECO:0000256" key="2">
    <source>
        <dbReference type="ARBA" id="ARBA00023125"/>
    </source>
</evidence>
<dbReference type="PANTHER" id="PTHR44688:SF25">
    <property type="entry name" value="HTH LUXR-TYPE DOMAIN-CONTAINING PROTEIN"/>
    <property type="match status" value="1"/>
</dbReference>